<gene>
    <name evidence="1" type="ORF">Pan216_45580</name>
</gene>
<reference evidence="1 2" key="1">
    <citation type="submission" date="2019-02" db="EMBL/GenBank/DDBJ databases">
        <title>Deep-cultivation of Planctomycetes and their phenomic and genomic characterization uncovers novel biology.</title>
        <authorList>
            <person name="Wiegand S."/>
            <person name="Jogler M."/>
            <person name="Boedeker C."/>
            <person name="Pinto D."/>
            <person name="Vollmers J."/>
            <person name="Rivas-Marin E."/>
            <person name="Kohn T."/>
            <person name="Peeters S.H."/>
            <person name="Heuer A."/>
            <person name="Rast P."/>
            <person name="Oberbeckmann S."/>
            <person name="Bunk B."/>
            <person name="Jeske O."/>
            <person name="Meyerdierks A."/>
            <person name="Storesund J.E."/>
            <person name="Kallscheuer N."/>
            <person name="Luecker S."/>
            <person name="Lage O.M."/>
            <person name="Pohl T."/>
            <person name="Merkel B.J."/>
            <person name="Hornburger P."/>
            <person name="Mueller R.-W."/>
            <person name="Bruemmer F."/>
            <person name="Labrenz M."/>
            <person name="Spormann A.M."/>
            <person name="Op den Camp H."/>
            <person name="Overmann J."/>
            <person name="Amann R."/>
            <person name="Jetten M.S.M."/>
            <person name="Mascher T."/>
            <person name="Medema M.H."/>
            <person name="Devos D.P."/>
            <person name="Kaster A.-K."/>
            <person name="Ovreas L."/>
            <person name="Rohde M."/>
            <person name="Galperin M.Y."/>
            <person name="Jogler C."/>
        </authorList>
    </citation>
    <scope>NUCLEOTIDE SEQUENCE [LARGE SCALE GENOMIC DNA]</scope>
    <source>
        <strain evidence="1 2">Pan216</strain>
    </source>
</reference>
<sequence>MVVSGVDRMRGMVTTGLRVTLVLGMMVATGCGGGEDNTARVAGIVTLDGQPLPDARLSFEPIATGSNPHPGRGSYGRTDMEGRFTLKVVGGSNGAVIGKHRVRISTYRSEETEMGMNVLAEEKVPPRYNAETQLVFEVPADGTSDANFELVSK</sequence>
<dbReference type="KEGG" id="knv:Pan216_45580"/>
<organism evidence="1 2">
    <name type="scientific">Kolteria novifilia</name>
    <dbReference type="NCBI Taxonomy" id="2527975"/>
    <lineage>
        <taxon>Bacteria</taxon>
        <taxon>Pseudomonadati</taxon>
        <taxon>Planctomycetota</taxon>
        <taxon>Planctomycetia</taxon>
        <taxon>Kolteriales</taxon>
        <taxon>Kolteriaceae</taxon>
        <taxon>Kolteria</taxon>
    </lineage>
</organism>
<dbReference type="AlphaFoldDB" id="A0A518B9R6"/>
<protein>
    <recommendedName>
        <fullName evidence="3">Carboxypeptidase regulatory-like domain-containing protein</fullName>
    </recommendedName>
</protein>
<name>A0A518B9R6_9BACT</name>
<evidence type="ECO:0000313" key="2">
    <source>
        <dbReference type="Proteomes" id="UP000317093"/>
    </source>
</evidence>
<dbReference type="Proteomes" id="UP000317093">
    <property type="component" value="Chromosome"/>
</dbReference>
<dbReference type="EMBL" id="CP036279">
    <property type="protein sequence ID" value="QDU63677.1"/>
    <property type="molecule type" value="Genomic_DNA"/>
</dbReference>
<proteinExistence type="predicted"/>
<evidence type="ECO:0008006" key="3">
    <source>
        <dbReference type="Google" id="ProtNLM"/>
    </source>
</evidence>
<accession>A0A518B9R6</accession>
<keyword evidence="2" id="KW-1185">Reference proteome</keyword>
<evidence type="ECO:0000313" key="1">
    <source>
        <dbReference type="EMBL" id="QDU63677.1"/>
    </source>
</evidence>